<evidence type="ECO:0000256" key="6">
    <source>
        <dbReference type="SAM" id="Phobius"/>
    </source>
</evidence>
<feature type="transmembrane region" description="Helical" evidence="6">
    <location>
        <begin position="187"/>
        <end position="209"/>
    </location>
</feature>
<dbReference type="GO" id="GO:0005886">
    <property type="term" value="C:plasma membrane"/>
    <property type="evidence" value="ECO:0007669"/>
    <property type="project" value="TreeGrafter"/>
</dbReference>
<name>A0A840S7T3_9BURK</name>
<sequence length="576" mass="59949">MLRNLTIRQRLSLAFAFFMLLVVLIGGFGAYSARGINAAFGDFAHRVVEAGQFAGNIRAEMIDLRRFEKDMVINVADAAKVKEYAQQWEAVYEEIGNNFKELGEHISDPAVKGKLDEAQAHLKTYRDNVASAIKGLEGLDVAAANKAMRAGRDGFVAAEKTLSELLKLVGEFTGKAKVSFAERTQQVMVVTLVLGVIALIATVVVGRIVSLSIVQPLRGAQDFAGAVRDGDLTGDLESFGQDEAAQLSQALLDMQTSLNRIVGEVRTAADSIQVASSEVASGNTDLSHRTEQTAASLQQTASAMHELTATVNQTADSARTANQLASQASQSAERGGAVVGEVVSTMERINQGSRRIADIIGTIDGIAFQTNILALNAAVEAARAGEQGRGFAVVAGEVRLLAGRSAEAAREIKTLITSSVESVETGSRLVADAGNSMQEIVSNVQRVTDIIGEISAAAVEQSSGIGSVNDSIAGLDQATQQNAALVEESAAAAQSLRDQAERLAQVVAAFRVKGMGMSAGSAPRAAPKAPAKPAAATAKPKSSPTASAPRPAASPAPAPASRAPAPAGGDDDWASF</sequence>
<accession>A0A840S7T3</accession>
<dbReference type="SMART" id="SM00304">
    <property type="entry name" value="HAMP"/>
    <property type="match status" value="2"/>
</dbReference>
<feature type="compositionally biased region" description="Low complexity" evidence="5">
    <location>
        <begin position="518"/>
        <end position="551"/>
    </location>
</feature>
<dbReference type="EMBL" id="JACHHO010000005">
    <property type="protein sequence ID" value="MBB5205662.1"/>
    <property type="molecule type" value="Genomic_DNA"/>
</dbReference>
<dbReference type="OrthoDB" id="9151832at2"/>
<reference evidence="9 10" key="1">
    <citation type="submission" date="2020-08" db="EMBL/GenBank/DDBJ databases">
        <title>Genomic Encyclopedia of Type Strains, Phase IV (KMG-IV): sequencing the most valuable type-strain genomes for metagenomic binning, comparative biology and taxonomic classification.</title>
        <authorList>
            <person name="Goeker M."/>
        </authorList>
    </citation>
    <scope>NUCLEOTIDE SEQUENCE [LARGE SCALE GENOMIC DNA]</scope>
    <source>
        <strain evidence="9 10">DSM 23958</strain>
    </source>
</reference>
<dbReference type="GO" id="GO:0004888">
    <property type="term" value="F:transmembrane signaling receptor activity"/>
    <property type="evidence" value="ECO:0007669"/>
    <property type="project" value="InterPro"/>
</dbReference>
<evidence type="ECO:0000256" key="1">
    <source>
        <dbReference type="ARBA" id="ARBA00004370"/>
    </source>
</evidence>
<comment type="subcellular location">
    <subcellularLocation>
        <location evidence="1">Membrane</location>
    </subcellularLocation>
</comment>
<keyword evidence="2" id="KW-0488">Methylation</keyword>
<dbReference type="AlphaFoldDB" id="A0A840S7T3"/>
<keyword evidence="10" id="KW-1185">Reference proteome</keyword>
<dbReference type="CDD" id="cd11386">
    <property type="entry name" value="MCP_signal"/>
    <property type="match status" value="1"/>
</dbReference>
<gene>
    <name evidence="9" type="ORF">HNQ51_002989</name>
</gene>
<dbReference type="InterPro" id="IPR004089">
    <property type="entry name" value="MCPsignal_dom"/>
</dbReference>
<dbReference type="InterPro" id="IPR004090">
    <property type="entry name" value="Chemotax_Me-accpt_rcpt"/>
</dbReference>
<dbReference type="SMART" id="SM00283">
    <property type="entry name" value="MA"/>
    <property type="match status" value="1"/>
</dbReference>
<dbReference type="PROSITE" id="PS50111">
    <property type="entry name" value="CHEMOTAXIS_TRANSDUC_2"/>
    <property type="match status" value="1"/>
</dbReference>
<dbReference type="Pfam" id="PF12729">
    <property type="entry name" value="4HB_MCP_1"/>
    <property type="match status" value="1"/>
</dbReference>
<dbReference type="InterPro" id="IPR051310">
    <property type="entry name" value="MCP_chemotaxis"/>
</dbReference>
<dbReference type="Proteomes" id="UP000554837">
    <property type="component" value="Unassembled WGS sequence"/>
</dbReference>
<dbReference type="RefSeq" id="WP_138855180.1">
    <property type="nucleotide sequence ID" value="NZ_CP040709.1"/>
</dbReference>
<evidence type="ECO:0000259" key="7">
    <source>
        <dbReference type="PROSITE" id="PS50111"/>
    </source>
</evidence>
<dbReference type="InterPro" id="IPR024478">
    <property type="entry name" value="HlyB_4HB_MCP"/>
</dbReference>
<dbReference type="InterPro" id="IPR003660">
    <property type="entry name" value="HAMP_dom"/>
</dbReference>
<dbReference type="PANTHER" id="PTHR43531:SF14">
    <property type="entry name" value="METHYL-ACCEPTING CHEMOTAXIS PROTEIN I-RELATED"/>
    <property type="match status" value="1"/>
</dbReference>
<evidence type="ECO:0000259" key="8">
    <source>
        <dbReference type="PROSITE" id="PS50885"/>
    </source>
</evidence>
<protein>
    <submittedName>
        <fullName evidence="9">Methyl-accepting chemotaxis protein</fullName>
    </submittedName>
</protein>
<keyword evidence="6" id="KW-0812">Transmembrane</keyword>
<keyword evidence="4" id="KW-0807">Transducer</keyword>
<evidence type="ECO:0000256" key="4">
    <source>
        <dbReference type="PROSITE-ProRule" id="PRU00284"/>
    </source>
</evidence>
<dbReference type="PROSITE" id="PS50885">
    <property type="entry name" value="HAMP"/>
    <property type="match status" value="1"/>
</dbReference>
<organism evidence="9 10">
    <name type="scientific">Inhella inkyongensis</name>
    <dbReference type="NCBI Taxonomy" id="392593"/>
    <lineage>
        <taxon>Bacteria</taxon>
        <taxon>Pseudomonadati</taxon>
        <taxon>Pseudomonadota</taxon>
        <taxon>Betaproteobacteria</taxon>
        <taxon>Burkholderiales</taxon>
        <taxon>Sphaerotilaceae</taxon>
        <taxon>Inhella</taxon>
    </lineage>
</organism>
<dbReference type="Gene3D" id="1.10.287.950">
    <property type="entry name" value="Methyl-accepting chemotaxis protein"/>
    <property type="match status" value="1"/>
</dbReference>
<dbReference type="PRINTS" id="PR00260">
    <property type="entry name" value="CHEMTRNSDUCR"/>
</dbReference>
<dbReference type="Pfam" id="PF00672">
    <property type="entry name" value="HAMP"/>
    <property type="match status" value="1"/>
</dbReference>
<feature type="domain" description="HAMP" evidence="8">
    <location>
        <begin position="211"/>
        <end position="263"/>
    </location>
</feature>
<dbReference type="CDD" id="cd06225">
    <property type="entry name" value="HAMP"/>
    <property type="match status" value="1"/>
</dbReference>
<evidence type="ECO:0000256" key="5">
    <source>
        <dbReference type="SAM" id="MobiDB-lite"/>
    </source>
</evidence>
<dbReference type="FunFam" id="1.10.287.950:FF:000001">
    <property type="entry name" value="Methyl-accepting chemotaxis sensory transducer"/>
    <property type="match status" value="1"/>
</dbReference>
<feature type="domain" description="Methyl-accepting transducer" evidence="7">
    <location>
        <begin position="268"/>
        <end position="497"/>
    </location>
</feature>
<dbReference type="PANTHER" id="PTHR43531">
    <property type="entry name" value="PROTEIN ICFG"/>
    <property type="match status" value="1"/>
</dbReference>
<keyword evidence="6" id="KW-1133">Transmembrane helix</keyword>
<feature type="region of interest" description="Disordered" evidence="5">
    <location>
        <begin position="517"/>
        <end position="576"/>
    </location>
</feature>
<dbReference type="GO" id="GO:0006935">
    <property type="term" value="P:chemotaxis"/>
    <property type="evidence" value="ECO:0007669"/>
    <property type="project" value="InterPro"/>
</dbReference>
<dbReference type="GO" id="GO:0007165">
    <property type="term" value="P:signal transduction"/>
    <property type="evidence" value="ECO:0007669"/>
    <property type="project" value="UniProtKB-KW"/>
</dbReference>
<proteinExistence type="inferred from homology"/>
<evidence type="ECO:0000313" key="9">
    <source>
        <dbReference type="EMBL" id="MBB5205662.1"/>
    </source>
</evidence>
<comment type="similarity">
    <text evidence="3">Belongs to the methyl-accepting chemotaxis (MCP) protein family.</text>
</comment>
<evidence type="ECO:0000256" key="2">
    <source>
        <dbReference type="ARBA" id="ARBA00022481"/>
    </source>
</evidence>
<comment type="caution">
    <text evidence="9">The sequence shown here is derived from an EMBL/GenBank/DDBJ whole genome shotgun (WGS) entry which is preliminary data.</text>
</comment>
<dbReference type="Pfam" id="PF00015">
    <property type="entry name" value="MCPsignal"/>
    <property type="match status" value="1"/>
</dbReference>
<evidence type="ECO:0000313" key="10">
    <source>
        <dbReference type="Proteomes" id="UP000554837"/>
    </source>
</evidence>
<evidence type="ECO:0000256" key="3">
    <source>
        <dbReference type="ARBA" id="ARBA00029447"/>
    </source>
</evidence>
<feature type="compositionally biased region" description="Low complexity" evidence="5">
    <location>
        <begin position="559"/>
        <end position="568"/>
    </location>
</feature>
<dbReference type="SUPFAM" id="SSF58104">
    <property type="entry name" value="Methyl-accepting chemotaxis protein (MCP) signaling domain"/>
    <property type="match status" value="1"/>
</dbReference>
<keyword evidence="6" id="KW-0472">Membrane</keyword>